<feature type="coiled-coil region" evidence="1">
    <location>
        <begin position="561"/>
        <end position="609"/>
    </location>
</feature>
<reference evidence="3" key="1">
    <citation type="submission" date="2023-03" db="EMBL/GenBank/DDBJ databases">
        <authorList>
            <person name="Steffen K."/>
            <person name="Cardenas P."/>
        </authorList>
    </citation>
    <scope>NUCLEOTIDE SEQUENCE</scope>
</reference>
<keyword evidence="4" id="KW-1185">Reference proteome</keyword>
<proteinExistence type="predicted"/>
<keyword evidence="1" id="KW-0175">Coiled coil</keyword>
<feature type="compositionally biased region" description="Pro residues" evidence="2">
    <location>
        <begin position="101"/>
        <end position="110"/>
    </location>
</feature>
<feature type="region of interest" description="Disordered" evidence="2">
    <location>
        <begin position="1"/>
        <end position="83"/>
    </location>
</feature>
<dbReference type="EMBL" id="CASHTH010003594">
    <property type="protein sequence ID" value="CAI8046857.1"/>
    <property type="molecule type" value="Genomic_DNA"/>
</dbReference>
<feature type="compositionally biased region" description="Pro residues" evidence="2">
    <location>
        <begin position="492"/>
        <end position="501"/>
    </location>
</feature>
<gene>
    <name evidence="3" type="ORF">GBAR_LOCUS25911</name>
</gene>
<feature type="region of interest" description="Disordered" evidence="2">
    <location>
        <begin position="478"/>
        <end position="549"/>
    </location>
</feature>
<evidence type="ECO:0000256" key="1">
    <source>
        <dbReference type="SAM" id="Coils"/>
    </source>
</evidence>
<feature type="region of interest" description="Disordered" evidence="2">
    <location>
        <begin position="91"/>
        <end position="110"/>
    </location>
</feature>
<comment type="caution">
    <text evidence="3">The sequence shown here is derived from an EMBL/GenBank/DDBJ whole genome shotgun (WGS) entry which is preliminary data.</text>
</comment>
<protein>
    <submittedName>
        <fullName evidence="3">Uncharacterized protein</fullName>
    </submittedName>
</protein>
<feature type="compositionally biased region" description="Polar residues" evidence="2">
    <location>
        <begin position="61"/>
        <end position="71"/>
    </location>
</feature>
<feature type="compositionally biased region" description="Low complexity" evidence="2">
    <location>
        <begin position="45"/>
        <end position="60"/>
    </location>
</feature>
<evidence type="ECO:0000256" key="2">
    <source>
        <dbReference type="SAM" id="MobiDB-lite"/>
    </source>
</evidence>
<accession>A0AA35XDI8</accession>
<dbReference type="Proteomes" id="UP001174909">
    <property type="component" value="Unassembled WGS sequence"/>
</dbReference>
<name>A0AA35XDI8_GEOBA</name>
<sequence length="750" mass="83835">MSDRYAGVREAYFSSNKPPPVPPKQATEYNTSAFPQSAGGRRHFSPSSSPSHPRTQSSGSPSHYTQFSHSIPRSRGKPRPNQMRMDRAVGRSTSFSHPISPEAPPTLPPRPVTAVQKTFKRAQPKFLTGDLSFEHLIKHYQKSFPLRVYITNGYLGATSRLTISTGDMYNIHFMKSTKVMLFKDSHDTPYSIPLNSAIEFGLLYQPRQGRKPAEIETGVVFSSVADLLSQPETPRVVVVLKSWQSSDGKTSVVTNEVLFVRGTQRSLFGKKGMKVFSRTTKSDKFLAEDCNTQFSTQPSLCRVHITDIVDHIRQPKGEKCVLFLNSQVLMNREMSSSVQTIPDDLFAKVLTILDQVTETSLIASSMLHRRLEVSAEDFDPDRDVLFDIPVDENTAEMTCAVVEMPDDSDTDRLYDDTKSLYEKFDPTKVMSIKDTGSENSHATQKLLYTTIRRGCEGLGVEIARPEALYDIIPSHMKSQFPPTPSSSASASPLPPLPPSVPPTLRSPTGAPEFTDNVGGEVSDGSSLEYDEVTPESLQLSHQSQMPNLHTVSVTRGPTQIDGRLEKKVEELQQQLRESVAEVACLNSRLERSEDRAGQLEEELGKMKSSVEKLLPQVFALQSKMTHFASPQRRIPAEMEEEGEGEKESRVNDTMEENKKFLRTLSSHEVCLTFTLFSMLNLVSKQFQKSTIIFIKRQTLFRQHLYKTNYFSTTRVQTLSRIFSALVIPHVAFLSTPDALALSLPPPLSGM</sequence>
<evidence type="ECO:0000313" key="3">
    <source>
        <dbReference type="EMBL" id="CAI8046857.1"/>
    </source>
</evidence>
<feature type="compositionally biased region" description="Polar residues" evidence="2">
    <location>
        <begin position="535"/>
        <end position="549"/>
    </location>
</feature>
<dbReference type="AlphaFoldDB" id="A0AA35XDI8"/>
<evidence type="ECO:0000313" key="4">
    <source>
        <dbReference type="Proteomes" id="UP001174909"/>
    </source>
</evidence>
<feature type="region of interest" description="Disordered" evidence="2">
    <location>
        <begin position="629"/>
        <end position="652"/>
    </location>
</feature>
<organism evidence="3 4">
    <name type="scientific">Geodia barretti</name>
    <name type="common">Barrett's horny sponge</name>
    <dbReference type="NCBI Taxonomy" id="519541"/>
    <lineage>
        <taxon>Eukaryota</taxon>
        <taxon>Metazoa</taxon>
        <taxon>Porifera</taxon>
        <taxon>Demospongiae</taxon>
        <taxon>Heteroscleromorpha</taxon>
        <taxon>Tetractinellida</taxon>
        <taxon>Astrophorina</taxon>
        <taxon>Geodiidae</taxon>
        <taxon>Geodia</taxon>
    </lineage>
</organism>